<reference evidence="4 5" key="1">
    <citation type="submission" date="2018-05" db="EMBL/GenBank/DDBJ databases">
        <title>Abyssibacter profundi OUC007T gen. nov., sp. nov, a marine bacterium isolated from seawater of the Mariana Trench.</title>
        <authorList>
            <person name="Zhou S."/>
        </authorList>
    </citation>
    <scope>NUCLEOTIDE SEQUENCE [LARGE SCALE GENOMIC DNA]</scope>
    <source>
        <strain evidence="4 5">OUC007</strain>
    </source>
</reference>
<dbReference type="EMBL" id="QEQK01000001">
    <property type="protein sequence ID" value="PWN57837.1"/>
    <property type="molecule type" value="Genomic_DNA"/>
</dbReference>
<dbReference type="InterPro" id="IPR016634">
    <property type="entry name" value="CapW-like"/>
</dbReference>
<evidence type="ECO:0000313" key="5">
    <source>
        <dbReference type="Proteomes" id="UP000251800"/>
    </source>
</evidence>
<dbReference type="Proteomes" id="UP000251800">
    <property type="component" value="Unassembled WGS sequence"/>
</dbReference>
<dbReference type="InterPro" id="IPR059019">
    <property type="entry name" value="WHD_CapW"/>
</dbReference>
<dbReference type="InterPro" id="IPR026881">
    <property type="entry name" value="WYL_dom"/>
</dbReference>
<dbReference type="Pfam" id="PF26107">
    <property type="entry name" value="BrxR_CTD"/>
    <property type="match status" value="1"/>
</dbReference>
<evidence type="ECO:0000259" key="2">
    <source>
        <dbReference type="Pfam" id="PF26107"/>
    </source>
</evidence>
<evidence type="ECO:0000259" key="1">
    <source>
        <dbReference type="Pfam" id="PF13280"/>
    </source>
</evidence>
<protein>
    <submittedName>
        <fullName evidence="4">WYL domain-containing protein</fullName>
    </submittedName>
</protein>
<dbReference type="PIRSF" id="PIRSF015558">
    <property type="entry name" value="Txn_reg_DeoR_prd"/>
    <property type="match status" value="1"/>
</dbReference>
<organism evidence="4 5">
    <name type="scientific">Abyssibacter profundi</name>
    <dbReference type="NCBI Taxonomy" id="2182787"/>
    <lineage>
        <taxon>Bacteria</taxon>
        <taxon>Pseudomonadati</taxon>
        <taxon>Pseudomonadota</taxon>
        <taxon>Gammaproteobacteria</taxon>
        <taxon>Chromatiales</taxon>
        <taxon>Oceanococcaceae</taxon>
        <taxon>Abyssibacter</taxon>
    </lineage>
</organism>
<feature type="domain" description="DNA-binding transcriptional repressor CapW winged helix-turn-helix" evidence="3">
    <location>
        <begin position="10"/>
        <end position="91"/>
    </location>
</feature>
<evidence type="ECO:0000313" key="4">
    <source>
        <dbReference type="EMBL" id="PWN57837.1"/>
    </source>
</evidence>
<feature type="domain" description="DNA-binding transcriptional repressor CapW C-terminal dimerisation" evidence="2">
    <location>
        <begin position="212"/>
        <end position="281"/>
    </location>
</feature>
<keyword evidence="5" id="KW-1185">Reference proteome</keyword>
<dbReference type="Pfam" id="PF26109">
    <property type="entry name" value="WHD_BrxR"/>
    <property type="match status" value="1"/>
</dbReference>
<dbReference type="InterPro" id="IPR059020">
    <property type="entry name" value="CapW_CTD"/>
</dbReference>
<evidence type="ECO:0000259" key="3">
    <source>
        <dbReference type="Pfam" id="PF26109"/>
    </source>
</evidence>
<feature type="domain" description="WYL" evidence="1">
    <location>
        <begin position="125"/>
        <end position="191"/>
    </location>
</feature>
<accession>A0A363UQQ0</accession>
<gene>
    <name evidence="4" type="ORF">DEH80_01475</name>
</gene>
<name>A0A363UQQ0_9GAMM</name>
<dbReference type="AlphaFoldDB" id="A0A363UQQ0"/>
<dbReference type="PROSITE" id="PS52050">
    <property type="entry name" value="WYL"/>
    <property type="match status" value="1"/>
</dbReference>
<comment type="caution">
    <text evidence="4">The sequence shown here is derived from an EMBL/GenBank/DDBJ whole genome shotgun (WGS) entry which is preliminary data.</text>
</comment>
<dbReference type="OrthoDB" id="9807255at2"/>
<dbReference type="Pfam" id="PF13280">
    <property type="entry name" value="WYL"/>
    <property type="match status" value="1"/>
</dbReference>
<sequence length="288" mass="33095">MSNDKPLRWEVRQRLILIEARLIWSGWLTTQDLRGAFGISRSQASKDIALYESLAPGNLHYDLRARCYQASRAFRPRFLHGTSREFLRALRLFDPESDHPLVTLAAETAAVELLEMPEREFDVLTLQRVNTAIREGLQIEVDYQSMRVPEPRPLRLSPTALVHTGLRWHLRAHSASHGRFIDVLLSRMRGVPVVLDDPAVGVDEDWEWKTIVPVRIGAHPGLSGYQQAVIETDYNMQGGVLERRLRVALVPYYLRLMNVGRDDRQRPPEQQQIILLNPEELSDLDRLA</sequence>
<dbReference type="RefSeq" id="WP_109718694.1">
    <property type="nucleotide sequence ID" value="NZ_QEQK01000001.1"/>
</dbReference>
<proteinExistence type="predicted"/>